<sequence>MKFLFLFFVVGLSYATPRSIIIKYDPDSKLFDPRFKKDAEEAFRLVNVIFNSQEFQYQVSKLSFDCKSYCDGCRNIQTINGRISGNQVLDKLFSKPEVAIKLILERSGSSLGETSPGSSTTYAWYENIKDNMPDLSFAQALAVNICHEYMHTIGFCHTYCTGSWPFCPGKRKLNEEGDDPDPKFMNQDVTYTIGWLAYYILKD</sequence>
<keyword evidence="2" id="KW-1185">Reference proteome</keyword>
<dbReference type="KEGG" id="falb:HYN59_01450"/>
<dbReference type="EMBL" id="CP029186">
    <property type="protein sequence ID" value="AWH83861.1"/>
    <property type="molecule type" value="Genomic_DNA"/>
</dbReference>
<organism evidence="1 2">
    <name type="scientific">Flavobacterium album</name>
    <dbReference type="NCBI Taxonomy" id="2175091"/>
    <lineage>
        <taxon>Bacteria</taxon>
        <taxon>Pseudomonadati</taxon>
        <taxon>Bacteroidota</taxon>
        <taxon>Flavobacteriia</taxon>
        <taxon>Flavobacteriales</taxon>
        <taxon>Flavobacteriaceae</taxon>
        <taxon>Flavobacterium</taxon>
    </lineage>
</organism>
<reference evidence="1 2" key="1">
    <citation type="submission" date="2018-04" db="EMBL/GenBank/DDBJ databases">
        <title>Genome sequencing of Flavobacterium sp. HYN0059.</title>
        <authorList>
            <person name="Yi H."/>
            <person name="Baek C."/>
        </authorList>
    </citation>
    <scope>NUCLEOTIDE SEQUENCE [LARGE SCALE GENOMIC DNA]</scope>
    <source>
        <strain evidence="1 2">HYN0059</strain>
    </source>
</reference>
<accession>A0A2S1QUC9</accession>
<protein>
    <recommendedName>
        <fullName evidence="3">Lysine-specific metallo-endopeptidase domain-containing protein</fullName>
    </recommendedName>
</protein>
<evidence type="ECO:0000313" key="1">
    <source>
        <dbReference type="EMBL" id="AWH83861.1"/>
    </source>
</evidence>
<dbReference type="AlphaFoldDB" id="A0A2S1QUC9"/>
<dbReference type="Proteomes" id="UP000244929">
    <property type="component" value="Chromosome"/>
</dbReference>
<name>A0A2S1QUC9_9FLAO</name>
<dbReference type="RefSeq" id="WP_108776571.1">
    <property type="nucleotide sequence ID" value="NZ_CP029186.1"/>
</dbReference>
<proteinExistence type="predicted"/>
<dbReference type="OrthoDB" id="1453076at2"/>
<evidence type="ECO:0008006" key="3">
    <source>
        <dbReference type="Google" id="ProtNLM"/>
    </source>
</evidence>
<evidence type="ECO:0000313" key="2">
    <source>
        <dbReference type="Proteomes" id="UP000244929"/>
    </source>
</evidence>
<gene>
    <name evidence="1" type="ORF">HYN59_01450</name>
</gene>